<dbReference type="InParanoid" id="E1ZV46"/>
<name>E1ZV46_CAMFO</name>
<dbReference type="EMBL" id="GL434425">
    <property type="protein sequence ID" value="EFN74942.1"/>
    <property type="molecule type" value="Genomic_DNA"/>
</dbReference>
<evidence type="ECO:0008006" key="3">
    <source>
        <dbReference type="Google" id="ProtNLM"/>
    </source>
</evidence>
<reference evidence="1 2" key="1">
    <citation type="journal article" date="2010" name="Science">
        <title>Genomic comparison of the ants Camponotus floridanus and Harpegnathos saltator.</title>
        <authorList>
            <person name="Bonasio R."/>
            <person name="Zhang G."/>
            <person name="Ye C."/>
            <person name="Mutti N.S."/>
            <person name="Fang X."/>
            <person name="Qin N."/>
            <person name="Donahue G."/>
            <person name="Yang P."/>
            <person name="Li Q."/>
            <person name="Li C."/>
            <person name="Zhang P."/>
            <person name="Huang Z."/>
            <person name="Berger S.L."/>
            <person name="Reinberg D."/>
            <person name="Wang J."/>
            <person name="Liebig J."/>
        </authorList>
    </citation>
    <scope>NUCLEOTIDE SEQUENCE [LARGE SCALE GENOMIC DNA]</scope>
    <source>
        <strain evidence="2">C129</strain>
    </source>
</reference>
<organism evidence="2">
    <name type="scientific">Camponotus floridanus</name>
    <name type="common">Florida carpenter ant</name>
    <dbReference type="NCBI Taxonomy" id="104421"/>
    <lineage>
        <taxon>Eukaryota</taxon>
        <taxon>Metazoa</taxon>
        <taxon>Ecdysozoa</taxon>
        <taxon>Arthropoda</taxon>
        <taxon>Hexapoda</taxon>
        <taxon>Insecta</taxon>
        <taxon>Pterygota</taxon>
        <taxon>Neoptera</taxon>
        <taxon>Endopterygota</taxon>
        <taxon>Hymenoptera</taxon>
        <taxon>Apocrita</taxon>
        <taxon>Aculeata</taxon>
        <taxon>Formicoidea</taxon>
        <taxon>Formicidae</taxon>
        <taxon>Formicinae</taxon>
        <taxon>Camponotus</taxon>
    </lineage>
</organism>
<dbReference type="AlphaFoldDB" id="E1ZV46"/>
<protein>
    <recommendedName>
        <fullName evidence="3">Histone-lysine N-methyltransferase SETMAR</fullName>
    </recommendedName>
</protein>
<keyword evidence="2" id="KW-1185">Reference proteome</keyword>
<gene>
    <name evidence="1" type="ORF">EAG_08861</name>
</gene>
<sequence length="41" mass="4951">FFSTKNYLKFLQNDLPELLDDVPLLTRQRALFMHDETPVHF</sequence>
<dbReference type="Proteomes" id="UP000000311">
    <property type="component" value="Unassembled WGS sequence"/>
</dbReference>
<feature type="non-terminal residue" evidence="1">
    <location>
        <position position="41"/>
    </location>
</feature>
<evidence type="ECO:0000313" key="2">
    <source>
        <dbReference type="Proteomes" id="UP000000311"/>
    </source>
</evidence>
<feature type="non-terminal residue" evidence="1">
    <location>
        <position position="1"/>
    </location>
</feature>
<accession>E1ZV46</accession>
<evidence type="ECO:0000313" key="1">
    <source>
        <dbReference type="EMBL" id="EFN74942.1"/>
    </source>
</evidence>
<proteinExistence type="predicted"/>